<dbReference type="Proteomes" id="UP000250991">
    <property type="component" value="Unassembled WGS sequence"/>
</dbReference>
<proteinExistence type="predicted"/>
<dbReference type="AlphaFoldDB" id="A0A2X3JHC4"/>
<evidence type="ECO:0000313" key="1">
    <source>
        <dbReference type="EMBL" id="SQD03992.1"/>
    </source>
</evidence>
<protein>
    <submittedName>
        <fullName evidence="1">Uncharacterized protein</fullName>
    </submittedName>
</protein>
<organism evidence="1 2">
    <name type="scientific">Escherichia coli</name>
    <dbReference type="NCBI Taxonomy" id="562"/>
    <lineage>
        <taxon>Bacteria</taxon>
        <taxon>Pseudomonadati</taxon>
        <taxon>Pseudomonadota</taxon>
        <taxon>Gammaproteobacteria</taxon>
        <taxon>Enterobacterales</taxon>
        <taxon>Enterobacteriaceae</taxon>
        <taxon>Escherichia</taxon>
    </lineage>
</organism>
<name>A0A2X3JHC4_ECOLX</name>
<reference evidence="1 2" key="1">
    <citation type="submission" date="2018-06" db="EMBL/GenBank/DDBJ databases">
        <authorList>
            <consortium name="Pathogen Informatics"/>
            <person name="Doyle S."/>
        </authorList>
    </citation>
    <scope>NUCLEOTIDE SEQUENCE [LARGE SCALE GENOMIC DNA]</scope>
    <source>
        <strain evidence="1 2">NCTC8009</strain>
    </source>
</reference>
<accession>A0A2X3JHC4</accession>
<dbReference type="EMBL" id="UARW01000010">
    <property type="protein sequence ID" value="SQD03992.1"/>
    <property type="molecule type" value="Genomic_DNA"/>
</dbReference>
<sequence>MRSLLTYGNATGGARHQRDIAWNFIQRKADGNALGETNPGDVRFHIRNKA</sequence>
<evidence type="ECO:0000313" key="2">
    <source>
        <dbReference type="Proteomes" id="UP000250991"/>
    </source>
</evidence>
<gene>
    <name evidence="1" type="ORF">NCTC8009_04493</name>
</gene>